<evidence type="ECO:0000256" key="2">
    <source>
        <dbReference type="ARBA" id="ARBA00022737"/>
    </source>
</evidence>
<dbReference type="OrthoDB" id="9770030at2"/>
<organism evidence="5 6">
    <name type="scientific">Sporotomaculum syntrophicum</name>
    <dbReference type="NCBI Taxonomy" id="182264"/>
    <lineage>
        <taxon>Bacteria</taxon>
        <taxon>Bacillati</taxon>
        <taxon>Bacillota</taxon>
        <taxon>Clostridia</taxon>
        <taxon>Eubacteriales</taxon>
        <taxon>Desulfallaceae</taxon>
        <taxon>Sporotomaculum</taxon>
    </lineage>
</organism>
<proteinExistence type="predicted"/>
<dbReference type="PROSITE" id="PS50206">
    <property type="entry name" value="RHODANESE_3"/>
    <property type="match status" value="2"/>
</dbReference>
<dbReference type="Pfam" id="PF00581">
    <property type="entry name" value="Rhodanese"/>
    <property type="match status" value="2"/>
</dbReference>
<dbReference type="InterPro" id="IPR051126">
    <property type="entry name" value="Thiosulfate_sulfurtransferase"/>
</dbReference>
<comment type="caution">
    <text evidence="5">The sequence shown here is derived from an EMBL/GenBank/DDBJ whole genome shotgun (WGS) entry which is preliminary data.</text>
</comment>
<dbReference type="PANTHER" id="PTHR43855:SF1">
    <property type="entry name" value="THIOSULFATE SULFURTRANSFERASE"/>
    <property type="match status" value="1"/>
</dbReference>
<protein>
    <recommendedName>
        <fullName evidence="1">thiosulfate sulfurtransferase</fullName>
        <ecNumber evidence="1">2.8.1.1</ecNumber>
    </recommendedName>
</protein>
<dbReference type="EMBL" id="LSRS01000008">
    <property type="protein sequence ID" value="KAF1083968.1"/>
    <property type="molecule type" value="Genomic_DNA"/>
</dbReference>
<evidence type="ECO:0000256" key="3">
    <source>
        <dbReference type="ARBA" id="ARBA00047549"/>
    </source>
</evidence>
<dbReference type="PANTHER" id="PTHR43855">
    <property type="entry name" value="THIOSULFATE SULFURTRANSFERASE"/>
    <property type="match status" value="1"/>
</dbReference>
<dbReference type="PROSITE" id="PS51257">
    <property type="entry name" value="PROKAR_LIPOPROTEIN"/>
    <property type="match status" value="1"/>
</dbReference>
<dbReference type="EC" id="2.8.1.1" evidence="1"/>
<dbReference type="InterPro" id="IPR001307">
    <property type="entry name" value="Thiosulphate_STrfase_CS"/>
</dbReference>
<dbReference type="InterPro" id="IPR036873">
    <property type="entry name" value="Rhodanese-like_dom_sf"/>
</dbReference>
<dbReference type="CDD" id="cd01448">
    <property type="entry name" value="TST_Repeat_1"/>
    <property type="match status" value="1"/>
</dbReference>
<dbReference type="PROSITE" id="PS00380">
    <property type="entry name" value="RHODANESE_1"/>
    <property type="match status" value="1"/>
</dbReference>
<evidence type="ECO:0000259" key="4">
    <source>
        <dbReference type="PROSITE" id="PS50206"/>
    </source>
</evidence>
<dbReference type="Gene3D" id="3.40.250.10">
    <property type="entry name" value="Rhodanese-like domain"/>
    <property type="match status" value="2"/>
</dbReference>
<dbReference type="InterPro" id="IPR001763">
    <property type="entry name" value="Rhodanese-like_dom"/>
</dbReference>
<feature type="domain" description="Rhodanese" evidence="4">
    <location>
        <begin position="207"/>
        <end position="280"/>
    </location>
</feature>
<name>A0A9D3AXS5_9FIRM</name>
<evidence type="ECO:0000313" key="6">
    <source>
        <dbReference type="Proteomes" id="UP000798488"/>
    </source>
</evidence>
<comment type="catalytic activity">
    <reaction evidence="3">
        <text>thiosulfate + hydrogen cyanide = thiocyanate + sulfite + 2 H(+)</text>
        <dbReference type="Rhea" id="RHEA:16881"/>
        <dbReference type="ChEBI" id="CHEBI:15378"/>
        <dbReference type="ChEBI" id="CHEBI:17359"/>
        <dbReference type="ChEBI" id="CHEBI:18022"/>
        <dbReference type="ChEBI" id="CHEBI:18407"/>
        <dbReference type="ChEBI" id="CHEBI:33542"/>
        <dbReference type="EC" id="2.8.1.1"/>
    </reaction>
</comment>
<reference evidence="5" key="1">
    <citation type="submission" date="2016-02" db="EMBL/GenBank/DDBJ databases">
        <title>Draft Genome Sequence of Sporotomaculum syntrophicum Strain FB, a Syntrophic Benzoate Degrader.</title>
        <authorList>
            <person name="Nobu M.K."/>
            <person name="Narihiro T."/>
            <person name="Qiu Y.-L."/>
            <person name="Ohashi A."/>
            <person name="Liu W.-T."/>
            <person name="Yuji S."/>
        </authorList>
    </citation>
    <scope>NUCLEOTIDE SEQUENCE</scope>
    <source>
        <strain evidence="5">FB</strain>
    </source>
</reference>
<dbReference type="AlphaFoldDB" id="A0A9D3AXS5"/>
<dbReference type="Proteomes" id="UP000798488">
    <property type="component" value="Unassembled WGS sequence"/>
</dbReference>
<evidence type="ECO:0000313" key="5">
    <source>
        <dbReference type="EMBL" id="KAF1083968.1"/>
    </source>
</evidence>
<evidence type="ECO:0000256" key="1">
    <source>
        <dbReference type="ARBA" id="ARBA00012245"/>
    </source>
</evidence>
<keyword evidence="5" id="KW-0808">Transferase</keyword>
<keyword evidence="6" id="KW-1185">Reference proteome</keyword>
<dbReference type="SUPFAM" id="SSF52821">
    <property type="entry name" value="Rhodanese/Cell cycle control phosphatase"/>
    <property type="match status" value="2"/>
</dbReference>
<gene>
    <name evidence="5" type="primary">rhdA_1</name>
    <name evidence="5" type="ORF">SPSYN_02880</name>
</gene>
<accession>A0A9D3AXS5</accession>
<sequence>MWKRFKCWQLLLVLLVLVLTLAISGCGKEPASVDKQSIKEFDISVYQNNDFLITSQQLHSMLDSENLVLLDCNNPSIYAKEHIPGAIGIGLQGFCDIVGKPGDSGWGTIKDKEDLQKTLASLGIDREKTVVFYSDLTAGPGADGRAVWQLKMAGMDNVKMLVGGTTSWKELGYPTTKEVTQPKPVSGVVLQDYDQRYLATKDYVFDNLGKQVIIDCRTEGEYQGSQKAGEPRGGHIKGAVHLEWKDLLNQDAGYTFKSPEEIKTLMASIDVQPEDDFIVY</sequence>
<dbReference type="GO" id="GO:0004792">
    <property type="term" value="F:thiosulfate-cyanide sulfurtransferase activity"/>
    <property type="evidence" value="ECO:0007669"/>
    <property type="project" value="UniProtKB-EC"/>
</dbReference>
<dbReference type="SMART" id="SM00450">
    <property type="entry name" value="RHOD"/>
    <property type="match status" value="1"/>
</dbReference>
<feature type="domain" description="Rhodanese" evidence="4">
    <location>
        <begin position="63"/>
        <end position="177"/>
    </location>
</feature>
<keyword evidence="2" id="KW-0677">Repeat</keyword>
<dbReference type="RefSeq" id="WP_161823150.1">
    <property type="nucleotide sequence ID" value="NZ_LSRS01000008.1"/>
</dbReference>